<keyword evidence="6 9" id="KW-0238">DNA-binding</keyword>
<dbReference type="RefSeq" id="WP_009525305.1">
    <property type="nucleotide sequence ID" value="NZ_JH414551.1"/>
</dbReference>
<dbReference type="Pfam" id="PF00488">
    <property type="entry name" value="MutS_V"/>
    <property type="match status" value="1"/>
</dbReference>
<comment type="similarity">
    <text evidence="1 9 10">Belongs to the DNA mismatch repair MutS family.</text>
</comment>
<dbReference type="InterPro" id="IPR007860">
    <property type="entry name" value="DNA_mmatch_repair_MutS_con_dom"/>
</dbReference>
<evidence type="ECO:0000256" key="8">
    <source>
        <dbReference type="ARBA" id="ARBA00024647"/>
    </source>
</evidence>
<dbReference type="InterPro" id="IPR016151">
    <property type="entry name" value="DNA_mismatch_repair_MutS_N"/>
</dbReference>
<dbReference type="SMART" id="SM00534">
    <property type="entry name" value="MUTSac"/>
    <property type="match status" value="1"/>
</dbReference>
<feature type="binding site" evidence="9">
    <location>
        <begin position="608"/>
        <end position="615"/>
    </location>
    <ligand>
        <name>ATP</name>
        <dbReference type="ChEBI" id="CHEBI:30616"/>
    </ligand>
</feature>
<dbReference type="PANTHER" id="PTHR11361:SF34">
    <property type="entry name" value="DNA MISMATCH REPAIR PROTEIN MSH1, MITOCHONDRIAL"/>
    <property type="match status" value="1"/>
</dbReference>
<dbReference type="GO" id="GO:0006298">
    <property type="term" value="P:mismatch repair"/>
    <property type="evidence" value="ECO:0007669"/>
    <property type="project" value="UniProtKB-UniRule"/>
</dbReference>
<evidence type="ECO:0000256" key="3">
    <source>
        <dbReference type="ARBA" id="ARBA00022741"/>
    </source>
</evidence>
<dbReference type="Gene3D" id="1.10.1420.10">
    <property type="match status" value="2"/>
</dbReference>
<organism evidence="12 13">
    <name type="scientific">Peptoanaerobacter stomatis</name>
    <dbReference type="NCBI Taxonomy" id="796937"/>
    <lineage>
        <taxon>Bacteria</taxon>
        <taxon>Bacillati</taxon>
        <taxon>Bacillota</taxon>
        <taxon>Clostridia</taxon>
        <taxon>Peptostreptococcales</taxon>
        <taxon>Filifactoraceae</taxon>
        <taxon>Peptoanaerobacter</taxon>
    </lineage>
</organism>
<dbReference type="SUPFAM" id="SSF48334">
    <property type="entry name" value="DNA repair protein MutS, domain III"/>
    <property type="match status" value="1"/>
</dbReference>
<proteinExistence type="inferred from homology"/>
<evidence type="ECO:0000256" key="4">
    <source>
        <dbReference type="ARBA" id="ARBA00022763"/>
    </source>
</evidence>
<dbReference type="Pfam" id="PF05188">
    <property type="entry name" value="MutS_II"/>
    <property type="match status" value="1"/>
</dbReference>
<dbReference type="NCBIfam" id="NF003810">
    <property type="entry name" value="PRK05399.1"/>
    <property type="match status" value="1"/>
</dbReference>
<dbReference type="Proteomes" id="UP000006437">
    <property type="component" value="Unassembled WGS sequence"/>
</dbReference>
<dbReference type="SUPFAM" id="SSF53150">
    <property type="entry name" value="DNA repair protein MutS, domain II"/>
    <property type="match status" value="1"/>
</dbReference>
<dbReference type="InterPro" id="IPR007696">
    <property type="entry name" value="DNA_mismatch_repair_MutS_core"/>
</dbReference>
<evidence type="ECO:0000256" key="2">
    <source>
        <dbReference type="ARBA" id="ARBA00021982"/>
    </source>
</evidence>
<evidence type="ECO:0000256" key="5">
    <source>
        <dbReference type="ARBA" id="ARBA00022840"/>
    </source>
</evidence>
<dbReference type="InterPro" id="IPR036187">
    <property type="entry name" value="DNA_mismatch_repair_MutS_sf"/>
</dbReference>
<dbReference type="InterPro" id="IPR007695">
    <property type="entry name" value="DNA_mismatch_repair_MutS-lik_N"/>
</dbReference>
<evidence type="ECO:0000259" key="11">
    <source>
        <dbReference type="PROSITE" id="PS00486"/>
    </source>
</evidence>
<dbReference type="InterPro" id="IPR027417">
    <property type="entry name" value="P-loop_NTPase"/>
</dbReference>
<dbReference type="FunFam" id="3.40.1170.10:FF:000001">
    <property type="entry name" value="DNA mismatch repair protein MutS"/>
    <property type="match status" value="1"/>
</dbReference>
<dbReference type="HOGENOM" id="CLU_002472_0_2_9"/>
<dbReference type="SUPFAM" id="SSF55271">
    <property type="entry name" value="DNA repair protein MutS, domain I"/>
    <property type="match status" value="1"/>
</dbReference>
<dbReference type="FunFam" id="3.40.50.300:FF:000870">
    <property type="entry name" value="MutS protein homolog 4"/>
    <property type="match status" value="1"/>
</dbReference>
<comment type="caution">
    <text evidence="12">The sequence shown here is derived from an EMBL/GenBank/DDBJ whole genome shotgun (WGS) entry which is preliminary data.</text>
</comment>
<keyword evidence="4 9" id="KW-0227">DNA damage</keyword>
<dbReference type="InterPro" id="IPR045076">
    <property type="entry name" value="MutS"/>
</dbReference>
<evidence type="ECO:0000256" key="9">
    <source>
        <dbReference type="HAMAP-Rule" id="MF_00096"/>
    </source>
</evidence>
<dbReference type="PIRSF" id="PIRSF037677">
    <property type="entry name" value="DNA_mis_repair_Msh6"/>
    <property type="match status" value="1"/>
</dbReference>
<dbReference type="AlphaFoldDB" id="G9WY19"/>
<dbReference type="SUPFAM" id="SSF52540">
    <property type="entry name" value="P-loop containing nucleoside triphosphate hydrolases"/>
    <property type="match status" value="1"/>
</dbReference>
<evidence type="ECO:0000256" key="7">
    <source>
        <dbReference type="ARBA" id="ARBA00023204"/>
    </source>
</evidence>
<dbReference type="Gene3D" id="3.30.420.110">
    <property type="entry name" value="MutS, connector domain"/>
    <property type="match status" value="1"/>
</dbReference>
<dbReference type="InterPro" id="IPR000432">
    <property type="entry name" value="DNA_mismatch_repair_MutS_C"/>
</dbReference>
<dbReference type="Pfam" id="PF05190">
    <property type="entry name" value="MutS_IV"/>
    <property type="match status" value="1"/>
</dbReference>
<dbReference type="PANTHER" id="PTHR11361">
    <property type="entry name" value="DNA MISMATCH REPAIR PROTEIN MUTS FAMILY MEMBER"/>
    <property type="match status" value="1"/>
</dbReference>
<dbReference type="GO" id="GO:0003684">
    <property type="term" value="F:damaged DNA binding"/>
    <property type="evidence" value="ECO:0007669"/>
    <property type="project" value="UniProtKB-UniRule"/>
</dbReference>
<gene>
    <name evidence="9" type="primary">mutS</name>
    <name evidence="12" type="ORF">HMPREF9629_01070</name>
</gene>
<evidence type="ECO:0000313" key="13">
    <source>
        <dbReference type="Proteomes" id="UP000006437"/>
    </source>
</evidence>
<keyword evidence="3 9" id="KW-0547">Nucleotide-binding</keyword>
<dbReference type="GO" id="GO:0005829">
    <property type="term" value="C:cytosol"/>
    <property type="evidence" value="ECO:0007669"/>
    <property type="project" value="TreeGrafter"/>
</dbReference>
<dbReference type="InterPro" id="IPR007861">
    <property type="entry name" value="DNA_mismatch_repair_MutS_clamp"/>
</dbReference>
<dbReference type="Pfam" id="PF05192">
    <property type="entry name" value="MutS_III"/>
    <property type="match status" value="1"/>
</dbReference>
<dbReference type="NCBIfam" id="TIGR01070">
    <property type="entry name" value="mutS1"/>
    <property type="match status" value="1"/>
</dbReference>
<dbReference type="InterPro" id="IPR005748">
    <property type="entry name" value="DNA_mismatch_repair_MutS"/>
</dbReference>
<accession>G9WY19</accession>
<dbReference type="Gene3D" id="3.40.50.300">
    <property type="entry name" value="P-loop containing nucleotide triphosphate hydrolases"/>
    <property type="match status" value="1"/>
</dbReference>
<sequence length="851" mass="98169">MENLTPMMKQYLEIKNNNKGSILFFRLGDFYEMFFDDAIETSRLLEITLTGKACGNGEKAPMCGVPYHSAKSYIQKLINFGKKVAICEQVEDPKDAKGIVKRDVVKIITPGTVLDDDMIEGSSNNYIMAIITDEDIVYMTYADITTGEVNNIIITYQEVSNIFFSVMPSEIIMDDIFLKKLKENSFKNSKIINNFLIENNVVQNTANYENIEEFISDNNLADKIPSLIQIYKYVYDTQKFFDINFFYEKNQVKYMSLDYYTIKNLELIESIRKNNSYTLFWVLNKANTSMGSRLLKQYLLKPLNDENEIRQRLNKVSSFVEHYSVSTGVSHILREVYDLERISNRIVYDTVSHRDLLNLKKSLKAVNEIKNIFKGENDSRFEELYEVLSKNDLMPIINLIENSIEEIGEDFKKEHIIKSSYDEKLAHYRDLLENTSNILIKMERDEREKTGIKNLKISYNKVFGYYIEITKAALQNFNMPSDYERRQTLVSSERFINNNLKKIEEEMLTARQGESQLESALYKEVKEELKNFIPKIMQVAEMISQIDVYTALAKTAIENDYVKPMISIDGNIVIKNGRHPVIEKLLPNEDYVPNDTDLTKSETHIITGPNMAGKSTYMRQVAIIMLMAHIGSYVPASFAQIPIIDSIYTRIGASDDLSMGQSTFMVEMTEVSNILKNATQNSLIILDEIGRGTSTYDGMSLAFSIVEYICEHIKAKTLVSTHYHELTALESKYKNIKNYCMLVDDSKEIKFLRKIVLGKADKSYGIHVAQLADLPYEVLERANIILSKLETSEKKSSKKYNQKSEQDQVSIENFSKDNNLRIVQKIKDLNIDEYTPKQAMDLLYKIKSELR</sequence>
<reference evidence="12 13" key="1">
    <citation type="submission" date="2011-08" db="EMBL/GenBank/DDBJ databases">
        <title>The Genome Sequence of Eubacteriaceae bacterium ACC19a.</title>
        <authorList>
            <consortium name="The Broad Institute Genome Sequencing Platform"/>
            <person name="Earl A."/>
            <person name="Ward D."/>
            <person name="Feldgarden M."/>
            <person name="Gevers D."/>
            <person name="Sizova M."/>
            <person name="Hazen A."/>
            <person name="Epstein S."/>
            <person name="Young S.K."/>
            <person name="Zeng Q."/>
            <person name="Gargeya S."/>
            <person name="Fitzgerald M."/>
            <person name="Haas B."/>
            <person name="Abouelleil A."/>
            <person name="Alvarado L."/>
            <person name="Arachchi H.M."/>
            <person name="Berlin A."/>
            <person name="Brown A."/>
            <person name="Chapman S.B."/>
            <person name="Chen Z."/>
            <person name="Dunbar C."/>
            <person name="Freedman E."/>
            <person name="Gearin G."/>
            <person name="Gellesch M."/>
            <person name="Goldberg J."/>
            <person name="Griggs A."/>
            <person name="Gujja S."/>
            <person name="Heiman D."/>
            <person name="Howarth C."/>
            <person name="Larson L."/>
            <person name="Lui A."/>
            <person name="MacDonald P.J.P."/>
            <person name="Montmayeur A."/>
            <person name="Murphy C."/>
            <person name="Neiman D."/>
            <person name="Pearson M."/>
            <person name="Priest M."/>
            <person name="Roberts A."/>
            <person name="Saif S."/>
            <person name="Shea T."/>
            <person name="Shenoy N."/>
            <person name="Sisk P."/>
            <person name="Stolte C."/>
            <person name="Sykes S."/>
            <person name="Wortman J."/>
            <person name="Nusbaum C."/>
            <person name="Birren B."/>
        </authorList>
    </citation>
    <scope>NUCLEOTIDE SEQUENCE [LARGE SCALE GENOMIC DNA]</scope>
    <source>
        <strain evidence="12 13">ACC19a</strain>
    </source>
</reference>
<dbReference type="Pfam" id="PF01624">
    <property type="entry name" value="MutS_I"/>
    <property type="match status" value="1"/>
</dbReference>
<evidence type="ECO:0000313" key="12">
    <source>
        <dbReference type="EMBL" id="EHL16523.1"/>
    </source>
</evidence>
<dbReference type="GO" id="GO:0030983">
    <property type="term" value="F:mismatched DNA binding"/>
    <property type="evidence" value="ECO:0007669"/>
    <property type="project" value="InterPro"/>
</dbReference>
<dbReference type="Gene3D" id="3.40.1170.10">
    <property type="entry name" value="DNA repair protein MutS, domain I"/>
    <property type="match status" value="1"/>
</dbReference>
<evidence type="ECO:0000256" key="1">
    <source>
        <dbReference type="ARBA" id="ARBA00006271"/>
    </source>
</evidence>
<protein>
    <recommendedName>
        <fullName evidence="2 9">DNA mismatch repair protein MutS</fullName>
    </recommendedName>
</protein>
<dbReference type="SMART" id="SM00533">
    <property type="entry name" value="MUTSd"/>
    <property type="match status" value="1"/>
</dbReference>
<dbReference type="PROSITE" id="PS00486">
    <property type="entry name" value="DNA_MISMATCH_REPAIR_2"/>
    <property type="match status" value="1"/>
</dbReference>
<dbReference type="PATRIC" id="fig|796937.3.peg.262"/>
<dbReference type="HAMAP" id="MF_00096">
    <property type="entry name" value="MutS"/>
    <property type="match status" value="1"/>
</dbReference>
<dbReference type="GO" id="GO:0005524">
    <property type="term" value="F:ATP binding"/>
    <property type="evidence" value="ECO:0007669"/>
    <property type="project" value="UniProtKB-UniRule"/>
</dbReference>
<feature type="domain" description="DNA mismatch repair proteins mutS family" evidence="11">
    <location>
        <begin position="682"/>
        <end position="698"/>
    </location>
</feature>
<dbReference type="CDD" id="cd03284">
    <property type="entry name" value="ABC_MutS1"/>
    <property type="match status" value="1"/>
</dbReference>
<dbReference type="EMBL" id="AFZE01000002">
    <property type="protein sequence ID" value="EHL16523.1"/>
    <property type="molecule type" value="Genomic_DNA"/>
</dbReference>
<evidence type="ECO:0000256" key="6">
    <source>
        <dbReference type="ARBA" id="ARBA00023125"/>
    </source>
</evidence>
<dbReference type="InterPro" id="IPR036678">
    <property type="entry name" value="MutS_con_dom_sf"/>
</dbReference>
<evidence type="ECO:0000256" key="10">
    <source>
        <dbReference type="RuleBase" id="RU003756"/>
    </source>
</evidence>
<name>G9WY19_9FIRM</name>
<keyword evidence="5 9" id="KW-0067">ATP-binding</keyword>
<comment type="function">
    <text evidence="8 9">This protein is involved in the repair of mismatches in DNA. It is possible that it carries out the mismatch recognition step. This protein has a weak ATPase activity.</text>
</comment>
<dbReference type="GO" id="GO:0140664">
    <property type="term" value="F:ATP-dependent DNA damage sensor activity"/>
    <property type="evidence" value="ECO:0007669"/>
    <property type="project" value="InterPro"/>
</dbReference>
<dbReference type="InterPro" id="IPR017261">
    <property type="entry name" value="DNA_mismatch_repair_MutS/MSH"/>
</dbReference>
<keyword evidence="7 9" id="KW-0234">DNA repair</keyword>